<dbReference type="Proteomes" id="UP000823790">
    <property type="component" value="Unassembled WGS sequence"/>
</dbReference>
<dbReference type="Pfam" id="PF26273">
    <property type="entry name" value="Gly_zipper"/>
    <property type="match status" value="1"/>
</dbReference>
<name>A0ABS4DNM9_9GAMM</name>
<feature type="transmembrane region" description="Helical" evidence="1">
    <location>
        <begin position="36"/>
        <end position="54"/>
    </location>
</feature>
<keyword evidence="4" id="KW-1185">Reference proteome</keyword>
<organism evidence="3 4">
    <name type="scientific">Frateuria flava</name>
    <dbReference type="NCBI Taxonomy" id="2821489"/>
    <lineage>
        <taxon>Bacteria</taxon>
        <taxon>Pseudomonadati</taxon>
        <taxon>Pseudomonadota</taxon>
        <taxon>Gammaproteobacteria</taxon>
        <taxon>Lysobacterales</taxon>
        <taxon>Rhodanobacteraceae</taxon>
        <taxon>Frateuria</taxon>
    </lineage>
</organism>
<proteinExistence type="predicted"/>
<feature type="domain" description="Glycine zipper-like" evidence="2">
    <location>
        <begin position="11"/>
        <end position="54"/>
    </location>
</feature>
<keyword evidence="1" id="KW-0472">Membrane</keyword>
<evidence type="ECO:0000259" key="2">
    <source>
        <dbReference type="Pfam" id="PF26273"/>
    </source>
</evidence>
<evidence type="ECO:0000256" key="1">
    <source>
        <dbReference type="SAM" id="Phobius"/>
    </source>
</evidence>
<comment type="caution">
    <text evidence="3">The sequence shown here is derived from an EMBL/GenBank/DDBJ whole genome shotgun (WGS) entry which is preliminary data.</text>
</comment>
<keyword evidence="1" id="KW-1133">Transmembrane helix</keyword>
<keyword evidence="1" id="KW-0812">Transmembrane</keyword>
<dbReference type="RefSeq" id="WP_209619851.1">
    <property type="nucleotide sequence ID" value="NZ_JAGJRS010000019.1"/>
</dbReference>
<evidence type="ECO:0000313" key="4">
    <source>
        <dbReference type="Proteomes" id="UP000823790"/>
    </source>
</evidence>
<accession>A0ABS4DNM9</accession>
<feature type="transmembrane region" description="Helical" evidence="1">
    <location>
        <begin position="12"/>
        <end position="30"/>
    </location>
</feature>
<dbReference type="EMBL" id="JAGJRS010000019">
    <property type="protein sequence ID" value="MBP1474654.1"/>
    <property type="molecule type" value="Genomic_DNA"/>
</dbReference>
<sequence length="70" mass="6717">MTDRRALPRPRGGSLGLFVALGACIGAGMGVALGNVASGIGIGVALGIALGLAVRGNGSKGCGDTDPPRE</sequence>
<dbReference type="InterPro" id="IPR058598">
    <property type="entry name" value="Gly_zipper-like_dom"/>
</dbReference>
<evidence type="ECO:0000313" key="3">
    <source>
        <dbReference type="EMBL" id="MBP1474654.1"/>
    </source>
</evidence>
<reference evidence="3 4" key="1">
    <citation type="submission" date="2021-04" db="EMBL/GenBank/DDBJ databases">
        <authorList>
            <person name="Huq M.A."/>
        </authorList>
    </citation>
    <scope>NUCLEOTIDE SEQUENCE [LARGE SCALE GENOMIC DNA]</scope>
    <source>
        <strain evidence="3 4">MAH-13</strain>
    </source>
</reference>
<protein>
    <recommendedName>
        <fullName evidence="2">Glycine zipper-like domain-containing protein</fullName>
    </recommendedName>
</protein>
<dbReference type="PROSITE" id="PS51257">
    <property type="entry name" value="PROKAR_LIPOPROTEIN"/>
    <property type="match status" value="1"/>
</dbReference>
<gene>
    <name evidence="3" type="ORF">J7I44_10105</name>
</gene>